<comment type="caution">
    <text evidence="3">The sequence shown here is derived from an EMBL/GenBank/DDBJ whole genome shotgun (WGS) entry which is preliminary data.</text>
</comment>
<evidence type="ECO:0000256" key="1">
    <source>
        <dbReference type="ARBA" id="ARBA00022737"/>
    </source>
</evidence>
<name>A0A5N5J4P1_9ROSI</name>
<proteinExistence type="predicted"/>
<sequence length="152" mass="17503">MIMVACGWRHTISVSSSGGLYTYGWSKYGQLGHGDFEDHLTPHKVEALRGSSISLISGGWRHTMALTSDGNLFGWGWNKRFLFIPRCKKYPSMELRGRFQYLVNQLKRGQGIELVLLQELVHQMANVQYTENLTEEQRNSSVSSYFFWSDME</sequence>
<accession>A0A5N5J4P1</accession>
<keyword evidence="1" id="KW-0677">Repeat</keyword>
<evidence type="ECO:0000313" key="4">
    <source>
        <dbReference type="Proteomes" id="UP000326939"/>
    </source>
</evidence>
<protein>
    <submittedName>
        <fullName evidence="3">Uncharacterized protein</fullName>
    </submittedName>
</protein>
<gene>
    <name evidence="3" type="ORF">DKX38_028047</name>
</gene>
<evidence type="ECO:0000256" key="2">
    <source>
        <dbReference type="PROSITE-ProRule" id="PRU00235"/>
    </source>
</evidence>
<dbReference type="PANTHER" id="PTHR22870">
    <property type="entry name" value="REGULATOR OF CHROMOSOME CONDENSATION"/>
    <property type="match status" value="1"/>
</dbReference>
<dbReference type="InterPro" id="IPR000408">
    <property type="entry name" value="Reg_chr_condens"/>
</dbReference>
<reference evidence="4" key="1">
    <citation type="journal article" date="2019" name="Gigascience">
        <title>De novo genome assembly of the endangered Acer yangbiense, a plant species with extremely small populations endemic to Yunnan Province, China.</title>
        <authorList>
            <person name="Yang J."/>
            <person name="Wariss H.M."/>
            <person name="Tao L."/>
            <person name="Zhang R."/>
            <person name="Yun Q."/>
            <person name="Hollingsworth P."/>
            <person name="Dao Z."/>
            <person name="Luo G."/>
            <person name="Guo H."/>
            <person name="Ma Y."/>
            <person name="Sun W."/>
        </authorList>
    </citation>
    <scope>NUCLEOTIDE SEQUENCE [LARGE SCALE GENOMIC DNA]</scope>
    <source>
        <strain evidence="4">cv. br00</strain>
    </source>
</reference>
<dbReference type="PROSITE" id="PS50012">
    <property type="entry name" value="RCC1_3"/>
    <property type="match status" value="1"/>
</dbReference>
<dbReference type="EMBL" id="VDCV01000018">
    <property type="protein sequence ID" value="KAB5514141.1"/>
    <property type="molecule type" value="Genomic_DNA"/>
</dbReference>
<keyword evidence="4" id="KW-1185">Reference proteome</keyword>
<evidence type="ECO:0000313" key="3">
    <source>
        <dbReference type="EMBL" id="KAB5514141.1"/>
    </source>
</evidence>
<dbReference type="AlphaFoldDB" id="A0A5N5J4P1"/>
<dbReference type="PROSITE" id="PS00626">
    <property type="entry name" value="RCC1_2"/>
    <property type="match status" value="2"/>
</dbReference>
<feature type="repeat" description="RCC1" evidence="2">
    <location>
        <begin position="18"/>
        <end position="69"/>
    </location>
</feature>
<dbReference type="SUPFAM" id="SSF50985">
    <property type="entry name" value="RCC1/BLIP-II"/>
    <property type="match status" value="1"/>
</dbReference>
<dbReference type="PANTHER" id="PTHR22870:SF360">
    <property type="entry name" value="ULTRAVIOLET-B RECEPTOR UVR8"/>
    <property type="match status" value="1"/>
</dbReference>
<organism evidence="3 4">
    <name type="scientific">Salix brachista</name>
    <dbReference type="NCBI Taxonomy" id="2182728"/>
    <lineage>
        <taxon>Eukaryota</taxon>
        <taxon>Viridiplantae</taxon>
        <taxon>Streptophyta</taxon>
        <taxon>Embryophyta</taxon>
        <taxon>Tracheophyta</taxon>
        <taxon>Spermatophyta</taxon>
        <taxon>Magnoliopsida</taxon>
        <taxon>eudicotyledons</taxon>
        <taxon>Gunneridae</taxon>
        <taxon>Pentapetalae</taxon>
        <taxon>rosids</taxon>
        <taxon>fabids</taxon>
        <taxon>Malpighiales</taxon>
        <taxon>Salicaceae</taxon>
        <taxon>Saliceae</taxon>
        <taxon>Salix</taxon>
    </lineage>
</organism>
<dbReference type="Gene3D" id="2.130.10.30">
    <property type="entry name" value="Regulator of chromosome condensation 1/beta-lactamase-inhibitor protein II"/>
    <property type="match status" value="1"/>
</dbReference>
<dbReference type="Pfam" id="PF00415">
    <property type="entry name" value="RCC1"/>
    <property type="match status" value="1"/>
</dbReference>
<dbReference type="InterPro" id="IPR009091">
    <property type="entry name" value="RCC1/BLIP-II"/>
</dbReference>
<dbReference type="Proteomes" id="UP000326939">
    <property type="component" value="Chromosome 18"/>
</dbReference>
<dbReference type="InterPro" id="IPR051210">
    <property type="entry name" value="Ub_ligase/GEF_domain"/>
</dbReference>